<dbReference type="EMBL" id="LFIW01001200">
    <property type="protein sequence ID" value="KZL83157.1"/>
    <property type="molecule type" value="Genomic_DNA"/>
</dbReference>
<protein>
    <submittedName>
        <fullName evidence="1">Kelch repeat-containing protein</fullName>
    </submittedName>
</protein>
<reference evidence="1 2" key="1">
    <citation type="submission" date="2015-06" db="EMBL/GenBank/DDBJ databases">
        <title>Survival trade-offs in plant roots during colonization by closely related pathogenic and mutualistic fungi.</title>
        <authorList>
            <person name="Hacquard S."/>
            <person name="Kracher B."/>
            <person name="Hiruma K."/>
            <person name="Weinman A."/>
            <person name="Muench P."/>
            <person name="Garrido Oter R."/>
            <person name="Ver Loren van Themaat E."/>
            <person name="Dallerey J.-F."/>
            <person name="Damm U."/>
            <person name="Henrissat B."/>
            <person name="Lespinet O."/>
            <person name="Thon M."/>
            <person name="Kemen E."/>
            <person name="McHardy A.C."/>
            <person name="Schulze-Lefert P."/>
            <person name="O'Connell R.J."/>
        </authorList>
    </citation>
    <scope>NUCLEOTIDE SEQUENCE [LARGE SCALE GENOMIC DNA]</scope>
    <source>
        <strain evidence="1 2">MAFF 238704</strain>
    </source>
</reference>
<dbReference type="SUPFAM" id="SSF117281">
    <property type="entry name" value="Kelch motif"/>
    <property type="match status" value="1"/>
</dbReference>
<dbReference type="STRING" id="1573173.A0A167CXS8"/>
<sequence length="141" mass="14981">MEIDDITANSWFNATSVPAALNHPNVAAVNGSFTFWAAWSTSGSPSKPWAARSSMAPTTDTWMSIPSVPAGTERGSAVFGVSGNEIILADGVTFIQLAFNGRQEMVDTVSTYNTKTKTWRSLPALPEGREQAGGMVVANKL</sequence>
<dbReference type="AlphaFoldDB" id="A0A167CXS8"/>
<proteinExistence type="predicted"/>
<name>A0A167CXS8_COLIC</name>
<accession>A0A167CXS8</accession>
<gene>
    <name evidence="1" type="ORF">CI238_04512</name>
</gene>
<evidence type="ECO:0000313" key="1">
    <source>
        <dbReference type="EMBL" id="KZL83157.1"/>
    </source>
</evidence>
<organism evidence="1 2">
    <name type="scientific">Colletotrichum incanum</name>
    <name type="common">Soybean anthracnose fungus</name>
    <dbReference type="NCBI Taxonomy" id="1573173"/>
    <lineage>
        <taxon>Eukaryota</taxon>
        <taxon>Fungi</taxon>
        <taxon>Dikarya</taxon>
        <taxon>Ascomycota</taxon>
        <taxon>Pezizomycotina</taxon>
        <taxon>Sordariomycetes</taxon>
        <taxon>Hypocreomycetidae</taxon>
        <taxon>Glomerellales</taxon>
        <taxon>Glomerellaceae</taxon>
        <taxon>Colletotrichum</taxon>
        <taxon>Colletotrichum spaethianum species complex</taxon>
    </lineage>
</organism>
<dbReference type="InterPro" id="IPR015915">
    <property type="entry name" value="Kelch-typ_b-propeller"/>
</dbReference>
<keyword evidence="2" id="KW-1185">Reference proteome</keyword>
<evidence type="ECO:0000313" key="2">
    <source>
        <dbReference type="Proteomes" id="UP000076584"/>
    </source>
</evidence>
<dbReference type="Proteomes" id="UP000076584">
    <property type="component" value="Unassembled WGS sequence"/>
</dbReference>
<dbReference type="Gene3D" id="2.120.10.80">
    <property type="entry name" value="Kelch-type beta propeller"/>
    <property type="match status" value="1"/>
</dbReference>
<comment type="caution">
    <text evidence="1">The sequence shown here is derived from an EMBL/GenBank/DDBJ whole genome shotgun (WGS) entry which is preliminary data.</text>
</comment>